<keyword evidence="4" id="KW-1185">Reference proteome</keyword>
<dbReference type="EMBL" id="FNKH01000002">
    <property type="protein sequence ID" value="SDQ35182.1"/>
    <property type="molecule type" value="Genomic_DNA"/>
</dbReference>
<dbReference type="InterPro" id="IPR046281">
    <property type="entry name" value="DUF6318"/>
</dbReference>
<accession>A0A1H1A695</accession>
<dbReference type="STRING" id="37928.SAMN04489742_0774"/>
<gene>
    <name evidence="3" type="ORF">SAMN04489742_0774</name>
</gene>
<feature type="domain" description="DUF6318" evidence="2">
    <location>
        <begin position="44"/>
        <end position="194"/>
    </location>
</feature>
<reference evidence="3 4" key="1">
    <citation type="submission" date="2016-10" db="EMBL/GenBank/DDBJ databases">
        <authorList>
            <person name="de Groot N.N."/>
        </authorList>
    </citation>
    <scope>NUCLEOTIDE SEQUENCE [LARGE SCALE GENOMIC DNA]</scope>
    <source>
        <strain evidence="3 4">DSM 20117</strain>
    </source>
</reference>
<name>A0A1H1A695_9MICC</name>
<evidence type="ECO:0000259" key="2">
    <source>
        <dbReference type="Pfam" id="PF19843"/>
    </source>
</evidence>
<organism evidence="3 4">
    <name type="scientific">Crystallibacter crystallopoietes</name>
    <dbReference type="NCBI Taxonomy" id="37928"/>
    <lineage>
        <taxon>Bacteria</taxon>
        <taxon>Bacillati</taxon>
        <taxon>Actinomycetota</taxon>
        <taxon>Actinomycetes</taxon>
        <taxon>Micrococcales</taxon>
        <taxon>Micrococcaceae</taxon>
        <taxon>Crystallibacter</taxon>
    </lineage>
</organism>
<evidence type="ECO:0000256" key="1">
    <source>
        <dbReference type="SAM" id="MobiDB-lite"/>
    </source>
</evidence>
<dbReference type="AlphaFoldDB" id="A0A1H1A695"/>
<feature type="compositionally biased region" description="Low complexity" evidence="1">
    <location>
        <begin position="16"/>
        <end position="45"/>
    </location>
</feature>
<sequence length="202" mass="21303">MAALGLTACGGDAEGEPGSSASPAATSAAAGETATPTPTPSATPEYKPATANGPAENVPVPQMPELASEESKEGLEAFTLYWYDLLNYAYESGDLAPLEAVTEDSCLRCQDVGKVIADWHSEGRWLVGGKVEIDGTGTDYVEDSAGRHQIAVQLVSNELRYYLADGTLHEKSTESDMQVDVLVARYESGRWLTLDVGVSGSI</sequence>
<dbReference type="Proteomes" id="UP000181917">
    <property type="component" value="Unassembled WGS sequence"/>
</dbReference>
<protein>
    <recommendedName>
        <fullName evidence="2">DUF6318 domain-containing protein</fullName>
    </recommendedName>
</protein>
<evidence type="ECO:0000313" key="4">
    <source>
        <dbReference type="Proteomes" id="UP000181917"/>
    </source>
</evidence>
<evidence type="ECO:0000313" key="3">
    <source>
        <dbReference type="EMBL" id="SDQ35182.1"/>
    </source>
</evidence>
<dbReference type="Pfam" id="PF19843">
    <property type="entry name" value="DUF6318"/>
    <property type="match status" value="1"/>
</dbReference>
<feature type="region of interest" description="Disordered" evidence="1">
    <location>
        <begin position="1"/>
        <end position="58"/>
    </location>
</feature>
<proteinExistence type="predicted"/>